<reference evidence="2 3" key="1">
    <citation type="journal article" date="2012" name="Stand. Genomic Sci.">
        <title>Genome sequence of the ocean sediment bacterium Saccharomonospora marina type strain (XMU15(T)).</title>
        <authorList>
            <person name="Klenk H.P."/>
            <person name="Lu M."/>
            <person name="Lucas S."/>
            <person name="Lapidus A."/>
            <person name="Copeland A."/>
            <person name="Pitluck S."/>
            <person name="Goodwin L.A."/>
            <person name="Han C."/>
            <person name="Tapia R."/>
            <person name="Brambilla E.M."/>
            <person name="Potter G."/>
            <person name="Land M."/>
            <person name="Ivanova N."/>
            <person name="Rohde M."/>
            <person name="Goker M."/>
            <person name="Detter J.C."/>
            <person name="Li W.J."/>
            <person name="Kyrpides N.C."/>
            <person name="Woyke T."/>
        </authorList>
    </citation>
    <scope>NUCLEOTIDE SEQUENCE [LARGE SCALE GENOMIC DNA]</scope>
    <source>
        <strain evidence="2 3">XMU15</strain>
    </source>
</reference>
<evidence type="ECO:0000313" key="3">
    <source>
        <dbReference type="Proteomes" id="UP000004926"/>
    </source>
</evidence>
<dbReference type="EMBL" id="CM001439">
    <property type="protein sequence ID" value="EHR52733.1"/>
    <property type="molecule type" value="Genomic_DNA"/>
</dbReference>
<name>H5XBU6_9PSEU</name>
<gene>
    <name evidence="2" type="ORF">SacmaDRAFT_4550</name>
</gene>
<dbReference type="HOGENOM" id="CLU_3398311_0_0_11"/>
<feature type="region of interest" description="Disordered" evidence="1">
    <location>
        <begin position="10"/>
        <end position="31"/>
    </location>
</feature>
<dbReference type="AlphaFoldDB" id="H5XBU6"/>
<evidence type="ECO:0000313" key="2">
    <source>
        <dbReference type="EMBL" id="EHR52733.1"/>
    </source>
</evidence>
<sequence>MTGHRARFLRHLARGADKTDGPLSNSPEFAR</sequence>
<protein>
    <submittedName>
        <fullName evidence="2">Uncharacterized protein</fullName>
    </submittedName>
</protein>
<dbReference type="STRING" id="882083.SacmaDRAFT_4550"/>
<keyword evidence="3" id="KW-1185">Reference proteome</keyword>
<dbReference type="Proteomes" id="UP000004926">
    <property type="component" value="Chromosome"/>
</dbReference>
<accession>H5XBU6</accession>
<organism evidence="2 3">
    <name type="scientific">Saccharomonospora marina XMU15</name>
    <dbReference type="NCBI Taxonomy" id="882083"/>
    <lineage>
        <taxon>Bacteria</taxon>
        <taxon>Bacillati</taxon>
        <taxon>Actinomycetota</taxon>
        <taxon>Actinomycetes</taxon>
        <taxon>Pseudonocardiales</taxon>
        <taxon>Pseudonocardiaceae</taxon>
        <taxon>Saccharomonospora</taxon>
    </lineage>
</organism>
<evidence type="ECO:0000256" key="1">
    <source>
        <dbReference type="SAM" id="MobiDB-lite"/>
    </source>
</evidence>
<feature type="compositionally biased region" description="Polar residues" evidence="1">
    <location>
        <begin position="22"/>
        <end position="31"/>
    </location>
</feature>
<proteinExistence type="predicted"/>